<keyword evidence="1" id="KW-0732">Signal</keyword>
<dbReference type="SUPFAM" id="SSF53850">
    <property type="entry name" value="Periplasmic binding protein-like II"/>
    <property type="match status" value="1"/>
</dbReference>
<evidence type="ECO:0000313" key="2">
    <source>
        <dbReference type="EMBL" id="MCM3714478.1"/>
    </source>
</evidence>
<dbReference type="AlphaFoldDB" id="A0A9X2DSJ6"/>
<reference evidence="2" key="1">
    <citation type="submission" date="2022-05" db="EMBL/GenBank/DDBJ databases">
        <title>Comparative Genomics of Spacecraft Associated Microbes.</title>
        <authorList>
            <person name="Tran M.T."/>
            <person name="Wright A."/>
            <person name="Seuylemezian A."/>
            <person name="Eisen J."/>
            <person name="Coil D."/>
        </authorList>
    </citation>
    <scope>NUCLEOTIDE SEQUENCE</scope>
    <source>
        <strain evidence="2">214.1.1</strain>
    </source>
</reference>
<dbReference type="PANTHER" id="PTHR43649">
    <property type="entry name" value="ARABINOSE-BINDING PROTEIN-RELATED"/>
    <property type="match status" value="1"/>
</dbReference>
<dbReference type="PANTHER" id="PTHR43649:SF14">
    <property type="entry name" value="BLR3389 PROTEIN"/>
    <property type="match status" value="1"/>
</dbReference>
<organism evidence="2 3">
    <name type="scientific">Halalkalibacter oceani</name>
    <dbReference type="NCBI Taxonomy" id="1653776"/>
    <lineage>
        <taxon>Bacteria</taxon>
        <taxon>Bacillati</taxon>
        <taxon>Bacillota</taxon>
        <taxon>Bacilli</taxon>
        <taxon>Bacillales</taxon>
        <taxon>Bacillaceae</taxon>
        <taxon>Halalkalibacter</taxon>
    </lineage>
</organism>
<dbReference type="InterPro" id="IPR006059">
    <property type="entry name" value="SBP"/>
</dbReference>
<accession>A0A9X2DSJ6</accession>
<dbReference type="Proteomes" id="UP001139179">
    <property type="component" value="Unassembled WGS sequence"/>
</dbReference>
<gene>
    <name evidence="2" type="ORF">M3202_10300</name>
</gene>
<dbReference type="RefSeq" id="WP_251223252.1">
    <property type="nucleotide sequence ID" value="NZ_JAMBOL010000007.1"/>
</dbReference>
<sequence>MKKFHLLFGALVILLVVAACSPSDEGSSTPESSEQNGDKKVIDFWHIDPGVREEVYMEAVARFEEKHSDVQVNVLQIPNDDYKQRMVVAMSGGNPPDVFHSWGGGWLEEFVQSGQVKNLNDEDIDFSQFAEVALDNSTYDGNVYGLPLGLSPYVFYYNKDIFAEHHLEVPETYDELLTIIDVLNENNVIPIALANQPKWPGAFFLMYLADRLAGENLFLEAYHREGRGFDDPAYVQAGVYIQELVERNAFNPGFNGISYDAGQGRQLMYSGQAAMMLMTSGFVNNMRDESPDFEEKMGVFNFPALSEGEGDPSNISAGASPVWSVSENAEHADLAVELVKELTSVETAQAFVDRTGTAVALLGIESSDPYVQTFMELIGEANSIQFPYDQVLPPALGELHKDTTQEILGLTMTPEEAAAQMESKAQEELE</sequence>
<evidence type="ECO:0000313" key="3">
    <source>
        <dbReference type="Proteomes" id="UP001139179"/>
    </source>
</evidence>
<dbReference type="Pfam" id="PF01547">
    <property type="entry name" value="SBP_bac_1"/>
    <property type="match status" value="1"/>
</dbReference>
<protein>
    <submittedName>
        <fullName evidence="2">Extracellular solute-binding protein</fullName>
    </submittedName>
</protein>
<dbReference type="PROSITE" id="PS51257">
    <property type="entry name" value="PROKAR_LIPOPROTEIN"/>
    <property type="match status" value="1"/>
</dbReference>
<feature type="signal peptide" evidence="1">
    <location>
        <begin position="1"/>
        <end position="18"/>
    </location>
</feature>
<proteinExistence type="predicted"/>
<dbReference type="InterPro" id="IPR050490">
    <property type="entry name" value="Bact_solute-bd_prot1"/>
</dbReference>
<feature type="chain" id="PRO_5040743360" evidence="1">
    <location>
        <begin position="19"/>
        <end position="430"/>
    </location>
</feature>
<dbReference type="EMBL" id="JAMBOL010000007">
    <property type="protein sequence ID" value="MCM3714478.1"/>
    <property type="molecule type" value="Genomic_DNA"/>
</dbReference>
<dbReference type="Gene3D" id="3.40.190.10">
    <property type="entry name" value="Periplasmic binding protein-like II"/>
    <property type="match status" value="2"/>
</dbReference>
<name>A0A9X2DSJ6_9BACI</name>
<comment type="caution">
    <text evidence="2">The sequence shown here is derived from an EMBL/GenBank/DDBJ whole genome shotgun (WGS) entry which is preliminary data.</text>
</comment>
<keyword evidence="3" id="KW-1185">Reference proteome</keyword>
<evidence type="ECO:0000256" key="1">
    <source>
        <dbReference type="SAM" id="SignalP"/>
    </source>
</evidence>